<dbReference type="OrthoDB" id="9793521at2"/>
<dbReference type="Pfam" id="PF07883">
    <property type="entry name" value="Cupin_2"/>
    <property type="match status" value="1"/>
</dbReference>
<protein>
    <recommendedName>
        <fullName evidence="1">Cupin type-2 domain-containing protein</fullName>
    </recommendedName>
</protein>
<evidence type="ECO:0000259" key="1">
    <source>
        <dbReference type="Pfam" id="PF07883"/>
    </source>
</evidence>
<accession>A0A317DYY5</accession>
<dbReference type="RefSeq" id="WP_109922203.1">
    <property type="nucleotide sequence ID" value="NZ_QGLF01000004.1"/>
</dbReference>
<dbReference type="AlphaFoldDB" id="A0A317DYY5"/>
<organism evidence="2 3">
    <name type="scientific">Zavarzinia compransoris</name>
    <dbReference type="NCBI Taxonomy" id="1264899"/>
    <lineage>
        <taxon>Bacteria</taxon>
        <taxon>Pseudomonadati</taxon>
        <taxon>Pseudomonadota</taxon>
        <taxon>Alphaproteobacteria</taxon>
        <taxon>Rhodospirillales</taxon>
        <taxon>Zavarziniaceae</taxon>
        <taxon>Zavarzinia</taxon>
    </lineage>
</organism>
<dbReference type="SUPFAM" id="SSF51182">
    <property type="entry name" value="RmlC-like cupins"/>
    <property type="match status" value="1"/>
</dbReference>
<feature type="domain" description="Cupin type-2" evidence="1">
    <location>
        <begin position="38"/>
        <end position="95"/>
    </location>
</feature>
<proteinExistence type="predicted"/>
<dbReference type="Gene3D" id="2.60.120.10">
    <property type="entry name" value="Jelly Rolls"/>
    <property type="match status" value="1"/>
</dbReference>
<sequence>MKPRPPVGTRFDLPGFSGRITGWLGDNAVIEARVTGEIPGHAAAADEFALVIEGSIVFEAAGMPAVTLGPGDHRVVPAGVYHSGRATGEARLILIGPLDP</sequence>
<name>A0A317DYY5_9PROT</name>
<dbReference type="InterPro" id="IPR011051">
    <property type="entry name" value="RmlC_Cupin_sf"/>
</dbReference>
<dbReference type="InterPro" id="IPR013096">
    <property type="entry name" value="Cupin_2"/>
</dbReference>
<evidence type="ECO:0000313" key="3">
    <source>
        <dbReference type="Proteomes" id="UP000246077"/>
    </source>
</evidence>
<keyword evidence="3" id="KW-1185">Reference proteome</keyword>
<gene>
    <name evidence="2" type="ORF">DKG75_16215</name>
</gene>
<dbReference type="EMBL" id="QGLF01000004">
    <property type="protein sequence ID" value="PWR19988.1"/>
    <property type="molecule type" value="Genomic_DNA"/>
</dbReference>
<evidence type="ECO:0000313" key="2">
    <source>
        <dbReference type="EMBL" id="PWR19988.1"/>
    </source>
</evidence>
<reference evidence="3" key="1">
    <citation type="submission" date="2018-05" db="EMBL/GenBank/DDBJ databases">
        <title>Zavarzinia sp. HR-AS.</title>
        <authorList>
            <person name="Lee Y."/>
            <person name="Jeon C.O."/>
        </authorList>
    </citation>
    <scope>NUCLEOTIDE SEQUENCE [LARGE SCALE GENOMIC DNA]</scope>
    <source>
        <strain evidence="3">DSM 1231</strain>
    </source>
</reference>
<dbReference type="InterPro" id="IPR014710">
    <property type="entry name" value="RmlC-like_jellyroll"/>
</dbReference>
<dbReference type="Proteomes" id="UP000246077">
    <property type="component" value="Unassembled WGS sequence"/>
</dbReference>
<comment type="caution">
    <text evidence="2">The sequence shown here is derived from an EMBL/GenBank/DDBJ whole genome shotgun (WGS) entry which is preliminary data.</text>
</comment>